<evidence type="ECO:0000313" key="1">
    <source>
        <dbReference type="EMBL" id="MDF2257649.1"/>
    </source>
</evidence>
<reference evidence="1 2" key="1">
    <citation type="submission" date="2023-03" db="EMBL/GenBank/DDBJ databases">
        <title>Draft genome sequence of type strain Streptomyces ferralitis JCM 14344.</title>
        <authorList>
            <person name="Klaysubun C."/>
            <person name="Duangmal K."/>
        </authorList>
    </citation>
    <scope>NUCLEOTIDE SEQUENCE [LARGE SCALE GENOMIC DNA]</scope>
    <source>
        <strain evidence="1 2">JCM 14344</strain>
    </source>
</reference>
<organism evidence="1 2">
    <name type="scientific">Streptantibioticus ferralitis</name>
    <dbReference type="NCBI Taxonomy" id="236510"/>
    <lineage>
        <taxon>Bacteria</taxon>
        <taxon>Bacillati</taxon>
        <taxon>Actinomycetota</taxon>
        <taxon>Actinomycetes</taxon>
        <taxon>Kitasatosporales</taxon>
        <taxon>Streptomycetaceae</taxon>
        <taxon>Streptantibioticus</taxon>
    </lineage>
</organism>
<sequence length="46" mass="5052">MLLRLGVDLSDWGVAFVIKSDLRALFRADGGQADMYRLVTIVAARA</sequence>
<protein>
    <submittedName>
        <fullName evidence="1">Uncharacterized protein</fullName>
    </submittedName>
</protein>
<gene>
    <name evidence="1" type="ORF">P2L57_18585</name>
</gene>
<dbReference type="Proteomes" id="UP001220022">
    <property type="component" value="Unassembled WGS sequence"/>
</dbReference>
<proteinExistence type="predicted"/>
<dbReference type="RefSeq" id="WP_275815880.1">
    <property type="nucleotide sequence ID" value="NZ_BAAANM010000022.1"/>
</dbReference>
<accession>A0ABT5Z1S8</accession>
<keyword evidence="2" id="KW-1185">Reference proteome</keyword>
<comment type="caution">
    <text evidence="1">The sequence shown here is derived from an EMBL/GenBank/DDBJ whole genome shotgun (WGS) entry which is preliminary data.</text>
</comment>
<dbReference type="EMBL" id="JARHTQ010000011">
    <property type="protein sequence ID" value="MDF2257649.1"/>
    <property type="molecule type" value="Genomic_DNA"/>
</dbReference>
<name>A0ABT5Z1S8_9ACTN</name>
<evidence type="ECO:0000313" key="2">
    <source>
        <dbReference type="Proteomes" id="UP001220022"/>
    </source>
</evidence>